<dbReference type="RefSeq" id="WP_163722273.1">
    <property type="nucleotide sequence ID" value="NZ_AP022563.1"/>
</dbReference>
<dbReference type="GO" id="GO:0003700">
    <property type="term" value="F:DNA-binding transcription factor activity"/>
    <property type="evidence" value="ECO:0007669"/>
    <property type="project" value="InterPro"/>
</dbReference>
<dbReference type="PANTHER" id="PTHR46796">
    <property type="entry name" value="HTH-TYPE TRANSCRIPTIONAL ACTIVATOR RHAS-RELATED"/>
    <property type="match status" value="1"/>
</dbReference>
<dbReference type="InterPro" id="IPR009057">
    <property type="entry name" value="Homeodomain-like_sf"/>
</dbReference>
<dbReference type="SUPFAM" id="SSF46689">
    <property type="entry name" value="Homeodomain-like"/>
    <property type="match status" value="2"/>
</dbReference>
<evidence type="ECO:0000259" key="4">
    <source>
        <dbReference type="PROSITE" id="PS01124"/>
    </source>
</evidence>
<evidence type="ECO:0000256" key="2">
    <source>
        <dbReference type="ARBA" id="ARBA00023125"/>
    </source>
</evidence>
<dbReference type="GO" id="GO:0043565">
    <property type="term" value="F:sequence-specific DNA binding"/>
    <property type="evidence" value="ECO:0007669"/>
    <property type="project" value="InterPro"/>
</dbReference>
<gene>
    <name evidence="5" type="ORF">MDUV_40100</name>
</gene>
<dbReference type="InterPro" id="IPR050204">
    <property type="entry name" value="AraC_XylS_family_regulators"/>
</dbReference>
<keyword evidence="3" id="KW-0804">Transcription</keyword>
<keyword evidence="2" id="KW-0238">DNA-binding</keyword>
<evidence type="ECO:0000256" key="1">
    <source>
        <dbReference type="ARBA" id="ARBA00023015"/>
    </source>
</evidence>
<organism evidence="5 6">
    <name type="scientific">Mycolicibacterium duvalii</name>
    <dbReference type="NCBI Taxonomy" id="39688"/>
    <lineage>
        <taxon>Bacteria</taxon>
        <taxon>Bacillati</taxon>
        <taxon>Actinomycetota</taxon>
        <taxon>Actinomycetes</taxon>
        <taxon>Mycobacteriales</taxon>
        <taxon>Mycobacteriaceae</taxon>
        <taxon>Mycolicibacterium</taxon>
    </lineage>
</organism>
<keyword evidence="6" id="KW-1185">Reference proteome</keyword>
<dbReference type="EMBL" id="AP022563">
    <property type="protein sequence ID" value="BBX19150.1"/>
    <property type="molecule type" value="Genomic_DNA"/>
</dbReference>
<proteinExistence type="predicted"/>
<protein>
    <recommendedName>
        <fullName evidence="4">HTH araC/xylS-type domain-containing protein</fullName>
    </recommendedName>
</protein>
<evidence type="ECO:0000313" key="5">
    <source>
        <dbReference type="EMBL" id="BBX19150.1"/>
    </source>
</evidence>
<feature type="domain" description="HTH araC/xylS-type" evidence="4">
    <location>
        <begin position="216"/>
        <end position="317"/>
    </location>
</feature>
<accession>A0A7I7K4R1</accession>
<name>A0A7I7K4R1_9MYCO</name>
<dbReference type="Proteomes" id="UP000467006">
    <property type="component" value="Chromosome"/>
</dbReference>
<dbReference type="Pfam" id="PF12833">
    <property type="entry name" value="HTH_18"/>
    <property type="match status" value="1"/>
</dbReference>
<evidence type="ECO:0000256" key="3">
    <source>
        <dbReference type="ARBA" id="ARBA00023163"/>
    </source>
</evidence>
<dbReference type="Gene3D" id="1.10.10.60">
    <property type="entry name" value="Homeodomain-like"/>
    <property type="match status" value="1"/>
</dbReference>
<dbReference type="KEGG" id="mdu:MDUV_40100"/>
<dbReference type="InterPro" id="IPR018060">
    <property type="entry name" value="HTH_AraC"/>
</dbReference>
<dbReference type="PROSITE" id="PS01124">
    <property type="entry name" value="HTH_ARAC_FAMILY_2"/>
    <property type="match status" value="1"/>
</dbReference>
<dbReference type="SMART" id="SM00342">
    <property type="entry name" value="HTH_ARAC"/>
    <property type="match status" value="1"/>
</dbReference>
<evidence type="ECO:0000313" key="6">
    <source>
        <dbReference type="Proteomes" id="UP000467006"/>
    </source>
</evidence>
<dbReference type="AlphaFoldDB" id="A0A7I7K4R1"/>
<sequence>MAETVLVDADDVGEAEQALSAFYSRMRLMKVPETAASRTRVFRNRIGPLTLDDAEFTYRLTTDMDPTDAVLICRVRSGLLGGNLLGRDLELHGAGSVVAFGGRVGQRIFGHIDRARYDVVMIDRSLLAAVAGPTDDGEPVALLSMSPVSAEANRHVADALSHLRIGVGSNPHAVDEPLVTGPLARYVAGCVLAAFPNTATTGPAGAGRDAGRKLLDRATAFIDDHADTDISVADVAAAVRVTHAAVHAMFVEQIGITPVEYLRRVRVHHAHRELVCEDPASTTVGEVAARWGFGAVASFEVYYRRQFGVDPVHTLAS</sequence>
<keyword evidence="1" id="KW-0805">Transcription regulation</keyword>
<reference evidence="5 6" key="1">
    <citation type="journal article" date="2019" name="Emerg. Microbes Infect.">
        <title>Comprehensive subspecies identification of 175 nontuberculous mycobacteria species based on 7547 genomic profiles.</title>
        <authorList>
            <person name="Matsumoto Y."/>
            <person name="Kinjo T."/>
            <person name="Motooka D."/>
            <person name="Nabeya D."/>
            <person name="Jung N."/>
            <person name="Uechi K."/>
            <person name="Horii T."/>
            <person name="Iida T."/>
            <person name="Fujita J."/>
            <person name="Nakamura S."/>
        </authorList>
    </citation>
    <scope>NUCLEOTIDE SEQUENCE [LARGE SCALE GENOMIC DNA]</scope>
    <source>
        <strain evidence="5 6">JCM 6396</strain>
    </source>
</reference>